<feature type="transmembrane region" description="Helical" evidence="6">
    <location>
        <begin position="158"/>
        <end position="175"/>
    </location>
</feature>
<dbReference type="GO" id="GO:0016020">
    <property type="term" value="C:membrane"/>
    <property type="evidence" value="ECO:0007669"/>
    <property type="project" value="UniProtKB-SubCell"/>
</dbReference>
<dbReference type="InterPro" id="IPR007248">
    <property type="entry name" value="Mpv17_PMP22"/>
</dbReference>
<feature type="transmembrane region" description="Helical" evidence="6">
    <location>
        <begin position="88"/>
        <end position="109"/>
    </location>
</feature>
<evidence type="ECO:0000256" key="1">
    <source>
        <dbReference type="ARBA" id="ARBA00004141"/>
    </source>
</evidence>
<dbReference type="GO" id="GO:0005739">
    <property type="term" value="C:mitochondrion"/>
    <property type="evidence" value="ECO:0007669"/>
    <property type="project" value="TreeGrafter"/>
</dbReference>
<evidence type="ECO:0000256" key="4">
    <source>
        <dbReference type="ARBA" id="ARBA00022989"/>
    </source>
</evidence>
<keyword evidence="4 6" id="KW-1133">Transmembrane helix</keyword>
<dbReference type="PANTHER" id="PTHR11266">
    <property type="entry name" value="PEROXISOMAL MEMBRANE PROTEIN 2, PXMP2 MPV17"/>
    <property type="match status" value="1"/>
</dbReference>
<proteinExistence type="inferred from homology"/>
<name>A0AAD7YI19_MYTSE</name>
<keyword evidence="5 6" id="KW-0472">Membrane</keyword>
<accession>A0AAD7YI19</accession>
<keyword evidence="8" id="KW-1185">Reference proteome</keyword>
<dbReference type="AlphaFoldDB" id="A0AAD7YI19"/>
<comment type="caution">
    <text evidence="7">The sequence shown here is derived from an EMBL/GenBank/DDBJ whole genome shotgun (WGS) entry which is preliminary data.</text>
</comment>
<protein>
    <recommendedName>
        <fullName evidence="9">Mpv17-like protein</fullName>
    </recommendedName>
</protein>
<evidence type="ECO:0000256" key="2">
    <source>
        <dbReference type="ARBA" id="ARBA00006824"/>
    </source>
</evidence>
<dbReference type="EMBL" id="JARGEI010000018">
    <property type="protein sequence ID" value="KAJ8715628.1"/>
    <property type="molecule type" value="Genomic_DNA"/>
</dbReference>
<dbReference type="Pfam" id="PF04117">
    <property type="entry name" value="Mpv17_PMP22"/>
    <property type="match status" value="1"/>
</dbReference>
<evidence type="ECO:0000256" key="3">
    <source>
        <dbReference type="ARBA" id="ARBA00022692"/>
    </source>
</evidence>
<evidence type="ECO:0008006" key="9">
    <source>
        <dbReference type="Google" id="ProtNLM"/>
    </source>
</evidence>
<evidence type="ECO:0000256" key="5">
    <source>
        <dbReference type="ARBA" id="ARBA00023136"/>
    </source>
</evidence>
<reference evidence="7" key="1">
    <citation type="submission" date="2023-03" db="EMBL/GenBank/DDBJ databases">
        <title>Chromosome-level genomes of two armyworms, Mythimna separata and Mythimna loreyi, provide insights into the biosynthesis and reception of sex pheromones.</title>
        <authorList>
            <person name="Zhao H."/>
        </authorList>
    </citation>
    <scope>NUCLEOTIDE SEQUENCE</scope>
    <source>
        <strain evidence="7">BeijingLab</strain>
        <tissue evidence="7">Pupa</tissue>
    </source>
</reference>
<dbReference type="Proteomes" id="UP001231518">
    <property type="component" value="Chromosome 24"/>
</dbReference>
<gene>
    <name evidence="7" type="ORF">PYW07_010110</name>
</gene>
<dbReference type="PANTHER" id="PTHR11266:SF75">
    <property type="entry name" value="IP10007P-RELATED"/>
    <property type="match status" value="1"/>
</dbReference>
<feature type="transmembrane region" description="Helical" evidence="6">
    <location>
        <begin position="57"/>
        <end position="76"/>
    </location>
</feature>
<evidence type="ECO:0000256" key="6">
    <source>
        <dbReference type="RuleBase" id="RU363053"/>
    </source>
</evidence>
<keyword evidence="3 6" id="KW-0812">Transmembrane</keyword>
<comment type="subcellular location">
    <subcellularLocation>
        <location evidence="1">Membrane</location>
        <topology evidence="1">Multi-pass membrane protein</topology>
    </subcellularLocation>
</comment>
<organism evidence="7 8">
    <name type="scientific">Mythimna separata</name>
    <name type="common">Oriental armyworm</name>
    <name type="synonym">Pseudaletia separata</name>
    <dbReference type="NCBI Taxonomy" id="271217"/>
    <lineage>
        <taxon>Eukaryota</taxon>
        <taxon>Metazoa</taxon>
        <taxon>Ecdysozoa</taxon>
        <taxon>Arthropoda</taxon>
        <taxon>Hexapoda</taxon>
        <taxon>Insecta</taxon>
        <taxon>Pterygota</taxon>
        <taxon>Neoptera</taxon>
        <taxon>Endopterygota</taxon>
        <taxon>Lepidoptera</taxon>
        <taxon>Glossata</taxon>
        <taxon>Ditrysia</taxon>
        <taxon>Noctuoidea</taxon>
        <taxon>Noctuidae</taxon>
        <taxon>Noctuinae</taxon>
        <taxon>Hadenini</taxon>
        <taxon>Mythimna</taxon>
    </lineage>
</organism>
<evidence type="ECO:0000313" key="8">
    <source>
        <dbReference type="Proteomes" id="UP001231518"/>
    </source>
</evidence>
<sequence>MSGIMTKFRHLPLYRHYPLLRGMLSYSVIWPTCSITQQYLEHGTGVADADWARAARYGFFGAFCMAPVFYGWMTYSSRFFRRNDFRTAVFRAAIEQVSYSPIAMAYFFFGMSLLEMKPIDACIQEVKQKLWPTYKIGVVFWPTVQTLNFYCISDKNRLVFVSAASFVWTVFMAHMKSRITKPEEMEKPA</sequence>
<comment type="similarity">
    <text evidence="2 6">Belongs to the peroxisomal membrane protein PXMP2/4 family.</text>
</comment>
<evidence type="ECO:0000313" key="7">
    <source>
        <dbReference type="EMBL" id="KAJ8715628.1"/>
    </source>
</evidence>